<evidence type="ECO:0000313" key="3">
    <source>
        <dbReference type="Proteomes" id="UP000886998"/>
    </source>
</evidence>
<evidence type="ECO:0000313" key="2">
    <source>
        <dbReference type="EMBL" id="GFY37514.1"/>
    </source>
</evidence>
<organism evidence="2 3">
    <name type="scientific">Trichonephila inaurata madagascariensis</name>
    <dbReference type="NCBI Taxonomy" id="2747483"/>
    <lineage>
        <taxon>Eukaryota</taxon>
        <taxon>Metazoa</taxon>
        <taxon>Ecdysozoa</taxon>
        <taxon>Arthropoda</taxon>
        <taxon>Chelicerata</taxon>
        <taxon>Arachnida</taxon>
        <taxon>Araneae</taxon>
        <taxon>Araneomorphae</taxon>
        <taxon>Entelegynae</taxon>
        <taxon>Araneoidea</taxon>
        <taxon>Nephilidae</taxon>
        <taxon>Trichonephila</taxon>
        <taxon>Trichonephila inaurata</taxon>
    </lineage>
</organism>
<dbReference type="EMBL" id="BMAV01000327">
    <property type="protein sequence ID" value="GFY37514.1"/>
    <property type="molecule type" value="Genomic_DNA"/>
</dbReference>
<dbReference type="Proteomes" id="UP000886998">
    <property type="component" value="Unassembled WGS sequence"/>
</dbReference>
<name>A0A8X6WNJ2_9ARAC</name>
<dbReference type="Pfam" id="PF00945">
    <property type="entry name" value="Rhabdo_ncap"/>
    <property type="match status" value="1"/>
</dbReference>
<proteinExistence type="predicted"/>
<protein>
    <recommendedName>
        <fullName evidence="1">Rhabdovirus nucleocapsid domain-containing protein</fullName>
    </recommendedName>
</protein>
<keyword evidence="3" id="KW-1185">Reference proteome</keyword>
<dbReference type="SUPFAM" id="SSF140809">
    <property type="entry name" value="Rhabdovirus nucleoprotein-like"/>
    <property type="match status" value="1"/>
</dbReference>
<accession>A0A8X6WNJ2</accession>
<dbReference type="InterPro" id="IPR023331">
    <property type="entry name" value="Rhabdovirus_ncapsid_C"/>
</dbReference>
<reference evidence="2" key="1">
    <citation type="submission" date="2020-08" db="EMBL/GenBank/DDBJ databases">
        <title>Multicomponent nature underlies the extraordinary mechanical properties of spider dragline silk.</title>
        <authorList>
            <person name="Kono N."/>
            <person name="Nakamura H."/>
            <person name="Mori M."/>
            <person name="Yoshida Y."/>
            <person name="Ohtoshi R."/>
            <person name="Malay A.D."/>
            <person name="Moran D.A.P."/>
            <person name="Tomita M."/>
            <person name="Numata K."/>
            <person name="Arakawa K."/>
        </authorList>
    </citation>
    <scope>NUCLEOTIDE SEQUENCE</scope>
</reference>
<feature type="domain" description="Rhabdovirus nucleocapsid" evidence="1">
    <location>
        <begin position="6"/>
        <end position="88"/>
    </location>
</feature>
<dbReference type="AlphaFoldDB" id="A0A8X6WNJ2"/>
<sequence>MEILPSRYRGCVALIVIDIVANAVGLPARDLSHFIFTTGQEIADIFGYFPYRFEFGAVSKSTYSLSANPTLCIWLLIIGCCLGLEKCHQSFPSHGHWENIHQCHLSWITPRGWIQHEH</sequence>
<gene>
    <name evidence="2" type="ORF">TNIN_418991</name>
</gene>
<dbReference type="InterPro" id="IPR000448">
    <property type="entry name" value="Rhabdo_ncapsid"/>
</dbReference>
<dbReference type="Gene3D" id="1.10.3610.10">
    <property type="entry name" value="Nucleoprotein"/>
    <property type="match status" value="1"/>
</dbReference>
<evidence type="ECO:0000259" key="1">
    <source>
        <dbReference type="Pfam" id="PF00945"/>
    </source>
</evidence>
<comment type="caution">
    <text evidence="2">The sequence shown here is derived from an EMBL/GenBank/DDBJ whole genome shotgun (WGS) entry which is preliminary data.</text>
</comment>
<dbReference type="InterPro" id="IPR035961">
    <property type="entry name" value="Rhabdovirus_nucleoprotein-like"/>
</dbReference>